<dbReference type="EMBL" id="JAAOYM010000002">
    <property type="protein sequence ID" value="NIJ14427.1"/>
    <property type="molecule type" value="Genomic_DNA"/>
</dbReference>
<gene>
    <name evidence="3" type="ORF">FHU38_004828</name>
</gene>
<dbReference type="InterPro" id="IPR019692">
    <property type="entry name" value="CFP-6_PH"/>
</dbReference>
<evidence type="ECO:0000313" key="4">
    <source>
        <dbReference type="Proteomes" id="UP000545493"/>
    </source>
</evidence>
<keyword evidence="3" id="KW-0808">Transferase</keyword>
<keyword evidence="3" id="KW-0012">Acyltransferase</keyword>
<feature type="transmembrane region" description="Helical" evidence="1">
    <location>
        <begin position="12"/>
        <end position="35"/>
    </location>
</feature>
<dbReference type="Pfam" id="PF10756">
    <property type="entry name" value="bPH_6"/>
    <property type="match status" value="1"/>
</dbReference>
<keyword evidence="1" id="KW-1133">Transmembrane helix</keyword>
<protein>
    <submittedName>
        <fullName evidence="3">Apolipoprotein N-acyltransferase</fullName>
    </submittedName>
</protein>
<evidence type="ECO:0000313" key="3">
    <source>
        <dbReference type="EMBL" id="NIJ14427.1"/>
    </source>
</evidence>
<keyword evidence="4" id="KW-1185">Reference proteome</keyword>
<organism evidence="3 4">
    <name type="scientific">Saccharomonospora amisosensis</name>
    <dbReference type="NCBI Taxonomy" id="1128677"/>
    <lineage>
        <taxon>Bacteria</taxon>
        <taxon>Bacillati</taxon>
        <taxon>Actinomycetota</taxon>
        <taxon>Actinomycetes</taxon>
        <taxon>Pseudonocardiales</taxon>
        <taxon>Pseudonocardiaceae</taxon>
        <taxon>Saccharomonospora</taxon>
    </lineage>
</organism>
<keyword evidence="3" id="KW-0449">Lipoprotein</keyword>
<keyword evidence="1" id="KW-0812">Transmembrane</keyword>
<dbReference type="GO" id="GO:0016746">
    <property type="term" value="F:acyltransferase activity"/>
    <property type="evidence" value="ECO:0007669"/>
    <property type="project" value="UniProtKB-KW"/>
</dbReference>
<dbReference type="Proteomes" id="UP000545493">
    <property type="component" value="Unassembled WGS sequence"/>
</dbReference>
<dbReference type="AlphaFoldDB" id="A0A7X5ZSZ7"/>
<sequence length="142" mass="14857">MDNSARSWAPRAGLVGAGWVLAVAAAAGAVLTGRFGDRPGTLLLAVAALALLAAALHGTLLRPRLTAGSTGLRVRTLGGTRAFGWSEVRLTLSTARRFGREVTVLEVEPLDPESSDLVVLGWTELGADPRDVHEELLALRPA</sequence>
<feature type="domain" description="Low molecular weight protein antigen 6 PH" evidence="2">
    <location>
        <begin position="62"/>
        <end position="141"/>
    </location>
</feature>
<feature type="transmembrane region" description="Helical" evidence="1">
    <location>
        <begin position="41"/>
        <end position="61"/>
    </location>
</feature>
<reference evidence="3 4" key="1">
    <citation type="submission" date="2020-03" db="EMBL/GenBank/DDBJ databases">
        <title>Sequencing the genomes of 1000 actinobacteria strains.</title>
        <authorList>
            <person name="Klenk H.-P."/>
        </authorList>
    </citation>
    <scope>NUCLEOTIDE SEQUENCE [LARGE SCALE GENOMIC DNA]</scope>
    <source>
        <strain evidence="3 4">DSM 45685</strain>
    </source>
</reference>
<keyword evidence="1" id="KW-0472">Membrane</keyword>
<proteinExistence type="predicted"/>
<comment type="caution">
    <text evidence="3">The sequence shown here is derived from an EMBL/GenBank/DDBJ whole genome shotgun (WGS) entry which is preliminary data.</text>
</comment>
<name>A0A7X5ZSZ7_9PSEU</name>
<evidence type="ECO:0000256" key="1">
    <source>
        <dbReference type="SAM" id="Phobius"/>
    </source>
</evidence>
<evidence type="ECO:0000259" key="2">
    <source>
        <dbReference type="Pfam" id="PF10756"/>
    </source>
</evidence>
<accession>A0A7X5ZSZ7</accession>